<evidence type="ECO:0000256" key="1">
    <source>
        <dbReference type="ARBA" id="ARBA00005336"/>
    </source>
</evidence>
<evidence type="ECO:0000313" key="7">
    <source>
        <dbReference type="Proteomes" id="UP000823842"/>
    </source>
</evidence>
<dbReference type="Pfam" id="PF14310">
    <property type="entry name" value="Fn3-like"/>
    <property type="match status" value="1"/>
</dbReference>
<dbReference type="Pfam" id="PF00933">
    <property type="entry name" value="Glyco_hydro_3"/>
    <property type="match status" value="1"/>
</dbReference>
<reference evidence="6" key="1">
    <citation type="journal article" date="2021" name="PeerJ">
        <title>Extensive microbial diversity within the chicken gut microbiome revealed by metagenomics and culture.</title>
        <authorList>
            <person name="Gilroy R."/>
            <person name="Ravi A."/>
            <person name="Getino M."/>
            <person name="Pursley I."/>
            <person name="Horton D.L."/>
            <person name="Alikhan N.F."/>
            <person name="Baker D."/>
            <person name="Gharbi K."/>
            <person name="Hall N."/>
            <person name="Watson M."/>
            <person name="Adriaenssens E.M."/>
            <person name="Foster-Nyarko E."/>
            <person name="Jarju S."/>
            <person name="Secka A."/>
            <person name="Antonio M."/>
            <person name="Oren A."/>
            <person name="Chaudhuri R.R."/>
            <person name="La Ragione R."/>
            <person name="Hildebrand F."/>
            <person name="Pallen M.J."/>
        </authorList>
    </citation>
    <scope>NUCLEOTIDE SEQUENCE</scope>
    <source>
        <strain evidence="6">ChiSjej1B19-5720</strain>
    </source>
</reference>
<dbReference type="PRINTS" id="PR00133">
    <property type="entry name" value="GLHYDRLASE3"/>
</dbReference>
<proteinExistence type="inferred from homology"/>
<dbReference type="InterPro" id="IPR017853">
    <property type="entry name" value="GH"/>
</dbReference>
<reference evidence="6" key="2">
    <citation type="submission" date="2021-04" db="EMBL/GenBank/DDBJ databases">
        <authorList>
            <person name="Gilroy R."/>
        </authorList>
    </citation>
    <scope>NUCLEOTIDE SEQUENCE</scope>
    <source>
        <strain evidence="6">ChiSjej1B19-5720</strain>
    </source>
</reference>
<dbReference type="InterPro" id="IPR036962">
    <property type="entry name" value="Glyco_hydro_3_N_sf"/>
</dbReference>
<dbReference type="InterPro" id="IPR026891">
    <property type="entry name" value="Fn3-like"/>
</dbReference>
<dbReference type="Proteomes" id="UP000823842">
    <property type="component" value="Unassembled WGS sequence"/>
</dbReference>
<comment type="similarity">
    <text evidence="1 4">Belongs to the glycosyl hydrolase 3 family.</text>
</comment>
<dbReference type="SUPFAM" id="SSF52279">
    <property type="entry name" value="Beta-D-glucan exohydrolase, C-terminal domain"/>
    <property type="match status" value="1"/>
</dbReference>
<keyword evidence="2 4" id="KW-0378">Hydrolase</keyword>
<dbReference type="InterPro" id="IPR013783">
    <property type="entry name" value="Ig-like_fold"/>
</dbReference>
<dbReference type="InterPro" id="IPR019800">
    <property type="entry name" value="Glyco_hydro_3_AS"/>
</dbReference>
<dbReference type="Gene3D" id="2.60.40.10">
    <property type="entry name" value="Immunoglobulins"/>
    <property type="match status" value="1"/>
</dbReference>
<protein>
    <submittedName>
        <fullName evidence="6">Glycoside hydrolase family 3 C-terminal domain-containing protein</fullName>
    </submittedName>
</protein>
<evidence type="ECO:0000259" key="5">
    <source>
        <dbReference type="SMART" id="SM01217"/>
    </source>
</evidence>
<dbReference type="InterPro" id="IPR002772">
    <property type="entry name" value="Glyco_hydro_3_C"/>
</dbReference>
<dbReference type="PANTHER" id="PTHR42715:SF10">
    <property type="entry name" value="BETA-GLUCOSIDASE"/>
    <property type="match status" value="1"/>
</dbReference>
<feature type="domain" description="Fibronectin type III-like" evidence="5">
    <location>
        <begin position="331"/>
        <end position="406"/>
    </location>
</feature>
<organism evidence="6 7">
    <name type="scientific">Candidatus Blautia faecavium</name>
    <dbReference type="NCBI Taxonomy" id="2838487"/>
    <lineage>
        <taxon>Bacteria</taxon>
        <taxon>Bacillati</taxon>
        <taxon>Bacillota</taxon>
        <taxon>Clostridia</taxon>
        <taxon>Lachnospirales</taxon>
        <taxon>Lachnospiraceae</taxon>
        <taxon>Blautia</taxon>
    </lineage>
</organism>
<dbReference type="InterPro" id="IPR001764">
    <property type="entry name" value="Glyco_hydro_3_N"/>
</dbReference>
<dbReference type="Gene3D" id="3.20.20.300">
    <property type="entry name" value="Glycoside hydrolase, family 3, N-terminal domain"/>
    <property type="match status" value="1"/>
</dbReference>
<comment type="caution">
    <text evidence="6">The sequence shown here is derived from an EMBL/GenBank/DDBJ whole genome shotgun (WGS) entry which is preliminary data.</text>
</comment>
<evidence type="ECO:0000256" key="2">
    <source>
        <dbReference type="ARBA" id="ARBA00022801"/>
    </source>
</evidence>
<dbReference type="SMART" id="SM01217">
    <property type="entry name" value="Fn3_like"/>
    <property type="match status" value="1"/>
</dbReference>
<evidence type="ECO:0000256" key="4">
    <source>
        <dbReference type="RuleBase" id="RU361161"/>
    </source>
</evidence>
<evidence type="ECO:0000313" key="6">
    <source>
        <dbReference type="EMBL" id="HJB29548.1"/>
    </source>
</evidence>
<evidence type="ECO:0000256" key="3">
    <source>
        <dbReference type="ARBA" id="ARBA00023277"/>
    </source>
</evidence>
<dbReference type="GO" id="GO:0005975">
    <property type="term" value="P:carbohydrate metabolic process"/>
    <property type="evidence" value="ECO:0007669"/>
    <property type="project" value="InterPro"/>
</dbReference>
<dbReference type="AlphaFoldDB" id="A0A9D2RWQ1"/>
<accession>A0A9D2RWQ1</accession>
<keyword evidence="3" id="KW-0119">Carbohydrate metabolism</keyword>
<dbReference type="Pfam" id="PF01915">
    <property type="entry name" value="Glyco_hydro_3_C"/>
    <property type="match status" value="1"/>
</dbReference>
<dbReference type="PROSITE" id="PS00775">
    <property type="entry name" value="GLYCOSYL_HYDROL_F3"/>
    <property type="match status" value="1"/>
</dbReference>
<dbReference type="EMBL" id="DWYZ01000227">
    <property type="protein sequence ID" value="HJB29548.1"/>
    <property type="molecule type" value="Genomic_DNA"/>
</dbReference>
<dbReference type="InterPro" id="IPR050288">
    <property type="entry name" value="Cellulose_deg_GH3"/>
</dbReference>
<sequence length="783" mass="86817">MNRWTRHFYQPVAPLGKDGRRVTGSPEHIQLSREAACEGMVLLKNEKNLLPFSRGTRLALFGKGCADYVKGGGGSGDVTVAYSRSLLDGLEYKQTEGSVQVFPPLAEFYRRRVKEQYESGAAPGRTTEPEVPTELIKQAKCWADAAVISICRYSLEDADREGIPGDGDFYLTKEEQKMVDTVTAQFEKVAVVLNVGGMVDTSWFKNTERIQSVLLAWQGGMEGGLAAADLLCGDVTPSGKLTDTFAAAFADYPSSANFNDSIYYVDYTEDIYVGYRYFETIPGAAEKVNYPFGFGLSYTDFNIQILDAGEREGMIFADVCVRNTGKTSGKEVVQMYVSAPQGKLGKPSKVLAAFEKTRLLQPGDSQVLHLTFAAEAMASYDDLGKIEKSAYVLEAGSYVFWIGNSVRNVQKAEFSYVVEADRVVCKLSEKCVPNALKKRLLADGSYEELPLRENPYTQSEIEMTKTELVDGIYPQVQFVDYRNRAKKEVDFTLQEVAEGKVSIKEFLGQLSDERVADLLGGQPNTGVADTFGVGNLTEYGVPNVMTADGPAGVRIEPDRGVTTTAWPCATLLACSWNPQLAERIGRAGALELKENNLGIWLTPAMNIHRSPLCGRNFEYYSEDPLVAGKMGAAMIRGIQSEHMGTAMKHFCCNNKETNRRGSDSRVSERALREIYLKGFEIAVKEAQPWMVMSSYNWLNGCPTSCSRELLTDILRKEWGFDGVVVTDWWNLKPHYLEVKAGNDLKMGCGYPENLKKALEKGLLTRAEMDICAERILKLILKFD</sequence>
<gene>
    <name evidence="6" type="ORF">IAA06_12280</name>
</gene>
<dbReference type="SUPFAM" id="SSF51445">
    <property type="entry name" value="(Trans)glycosidases"/>
    <property type="match status" value="1"/>
</dbReference>
<dbReference type="InterPro" id="IPR036881">
    <property type="entry name" value="Glyco_hydro_3_C_sf"/>
</dbReference>
<keyword evidence="4" id="KW-0326">Glycosidase</keyword>
<dbReference type="PANTHER" id="PTHR42715">
    <property type="entry name" value="BETA-GLUCOSIDASE"/>
    <property type="match status" value="1"/>
</dbReference>
<dbReference type="Gene3D" id="3.40.50.1700">
    <property type="entry name" value="Glycoside hydrolase family 3 C-terminal domain"/>
    <property type="match status" value="1"/>
</dbReference>
<dbReference type="GO" id="GO:0004553">
    <property type="term" value="F:hydrolase activity, hydrolyzing O-glycosyl compounds"/>
    <property type="evidence" value="ECO:0007669"/>
    <property type="project" value="InterPro"/>
</dbReference>
<name>A0A9D2RWQ1_9FIRM</name>